<comment type="similarity">
    <text evidence="12">Belongs to the cytochrome b5 family.</text>
</comment>
<dbReference type="PROSITE" id="PS51384">
    <property type="entry name" value="FAD_FR"/>
    <property type="match status" value="1"/>
</dbReference>
<dbReference type="SUPFAM" id="SSF55856">
    <property type="entry name" value="Cytochrome b5-like heme/steroid binding domain"/>
    <property type="match status" value="1"/>
</dbReference>
<evidence type="ECO:0000256" key="7">
    <source>
        <dbReference type="ARBA" id="ARBA00023004"/>
    </source>
</evidence>
<comment type="similarity">
    <text evidence="1">Belongs to the flavoprotein pyridine nucleotide cytochrome reductase family.</text>
</comment>
<dbReference type="InterPro" id="IPR017938">
    <property type="entry name" value="Riboflavin_synthase-like_b-brl"/>
</dbReference>
<dbReference type="Proteomes" id="UP001652663">
    <property type="component" value="Chromosome 9"/>
</dbReference>
<feature type="region of interest" description="Disordered" evidence="13">
    <location>
        <begin position="1"/>
        <end position="27"/>
    </location>
</feature>
<evidence type="ECO:0000256" key="8">
    <source>
        <dbReference type="ARBA" id="ARBA00023027"/>
    </source>
</evidence>
<evidence type="ECO:0000256" key="10">
    <source>
        <dbReference type="ARBA" id="ARBA00031842"/>
    </source>
</evidence>
<evidence type="ECO:0000256" key="5">
    <source>
        <dbReference type="ARBA" id="ARBA00022723"/>
    </source>
</evidence>
<keyword evidence="4 12" id="KW-0349">Heme</keyword>
<dbReference type="InterPro" id="IPR007052">
    <property type="entry name" value="CS_dom"/>
</dbReference>
<comment type="catalytic activity">
    <reaction evidence="11">
        <text>2 Fe(III)-[cytochrome b5] + NADH = 2 Fe(II)-[cytochrome b5] + NAD(+) + H(+)</text>
        <dbReference type="Rhea" id="RHEA:46680"/>
        <dbReference type="Rhea" id="RHEA-COMP:10438"/>
        <dbReference type="Rhea" id="RHEA-COMP:10439"/>
        <dbReference type="ChEBI" id="CHEBI:15378"/>
        <dbReference type="ChEBI" id="CHEBI:29033"/>
        <dbReference type="ChEBI" id="CHEBI:29034"/>
        <dbReference type="ChEBI" id="CHEBI:57540"/>
        <dbReference type="ChEBI" id="CHEBI:57945"/>
        <dbReference type="EC" id="1.6.2.2"/>
    </reaction>
</comment>
<feature type="compositionally biased region" description="Low complexity" evidence="13">
    <location>
        <begin position="1"/>
        <end position="16"/>
    </location>
</feature>
<keyword evidence="7 12" id="KW-0408">Iron</keyword>
<dbReference type="Gene3D" id="3.40.50.80">
    <property type="entry name" value="Nucleotide-binding domain of ferredoxin-NADP reductase (FNR) module"/>
    <property type="match status" value="1"/>
</dbReference>
<keyword evidence="8" id="KW-0520">NAD</keyword>
<dbReference type="RefSeq" id="XP_070652240.1">
    <property type="nucleotide sequence ID" value="XM_070796139.1"/>
</dbReference>
<dbReference type="Pfam" id="PF04969">
    <property type="entry name" value="CS"/>
    <property type="match status" value="1"/>
</dbReference>
<dbReference type="InterPro" id="IPR039261">
    <property type="entry name" value="FNR_nucleotide-bd"/>
</dbReference>
<dbReference type="InterPro" id="IPR008333">
    <property type="entry name" value="Cbr1-like_FAD-bd_dom"/>
</dbReference>
<dbReference type="InterPro" id="IPR008978">
    <property type="entry name" value="HSP20-like_chaperone"/>
</dbReference>
<dbReference type="Gene3D" id="3.10.120.10">
    <property type="entry name" value="Cytochrome b5-like heme/steroid binding domain"/>
    <property type="match status" value="1"/>
</dbReference>
<dbReference type="PRINTS" id="PR00406">
    <property type="entry name" value="CYTB5RDTASE"/>
</dbReference>
<keyword evidence="17" id="KW-1185">Reference proteome</keyword>
<dbReference type="Gene3D" id="2.40.30.10">
    <property type="entry name" value="Translation factors"/>
    <property type="match status" value="1"/>
</dbReference>
<evidence type="ECO:0000256" key="9">
    <source>
        <dbReference type="ARBA" id="ARBA00030883"/>
    </source>
</evidence>
<evidence type="ECO:0000256" key="11">
    <source>
        <dbReference type="ARBA" id="ARBA00047682"/>
    </source>
</evidence>
<dbReference type="PANTHER" id="PTHR46237">
    <property type="entry name" value="CYTOCHROME B5 REDUCTASE 4 FAMILY MEMBER"/>
    <property type="match status" value="1"/>
</dbReference>
<evidence type="ECO:0000256" key="2">
    <source>
        <dbReference type="ARBA" id="ARBA00012011"/>
    </source>
</evidence>
<keyword evidence="6" id="KW-0560">Oxidoreductase</keyword>
<evidence type="ECO:0000256" key="12">
    <source>
        <dbReference type="RuleBase" id="RU362121"/>
    </source>
</evidence>
<evidence type="ECO:0000256" key="13">
    <source>
        <dbReference type="SAM" id="MobiDB-lite"/>
    </source>
</evidence>
<dbReference type="Pfam" id="PF00970">
    <property type="entry name" value="FAD_binding_6"/>
    <property type="match status" value="1"/>
</dbReference>
<dbReference type="SUPFAM" id="SSF63380">
    <property type="entry name" value="Riboflavin synthase domain-like"/>
    <property type="match status" value="1"/>
</dbReference>
<reference evidence="18" key="1">
    <citation type="submission" date="2025-08" db="UniProtKB">
        <authorList>
            <consortium name="RefSeq"/>
        </authorList>
    </citation>
    <scope>IDENTIFICATION</scope>
    <source>
        <tissue evidence="18">Blood</tissue>
    </source>
</reference>
<dbReference type="InterPro" id="IPR017927">
    <property type="entry name" value="FAD-bd_FR_type"/>
</dbReference>
<organism evidence="17 18">
    <name type="scientific">Bos indicus</name>
    <name type="common">Zebu</name>
    <dbReference type="NCBI Taxonomy" id="9915"/>
    <lineage>
        <taxon>Eukaryota</taxon>
        <taxon>Metazoa</taxon>
        <taxon>Chordata</taxon>
        <taxon>Craniata</taxon>
        <taxon>Vertebrata</taxon>
        <taxon>Euteleostomi</taxon>
        <taxon>Mammalia</taxon>
        <taxon>Eutheria</taxon>
        <taxon>Laurasiatheria</taxon>
        <taxon>Artiodactyla</taxon>
        <taxon>Ruminantia</taxon>
        <taxon>Pecora</taxon>
        <taxon>Bovidae</taxon>
        <taxon>Bovinae</taxon>
        <taxon>Bos</taxon>
    </lineage>
</organism>
<dbReference type="InterPro" id="IPR051872">
    <property type="entry name" value="Cytochrome_b5/Flavoprotein_Rdt"/>
</dbReference>
<gene>
    <name evidence="18" type="primary">CYB5R4</name>
</gene>
<dbReference type="Gene3D" id="2.60.40.790">
    <property type="match status" value="1"/>
</dbReference>
<dbReference type="InterPro" id="IPR001199">
    <property type="entry name" value="Cyt_B5-like_heme/steroid-bd"/>
</dbReference>
<evidence type="ECO:0000313" key="18">
    <source>
        <dbReference type="RefSeq" id="XP_070652240.1"/>
    </source>
</evidence>
<evidence type="ECO:0000256" key="6">
    <source>
        <dbReference type="ARBA" id="ARBA00023002"/>
    </source>
</evidence>
<dbReference type="SUPFAM" id="SSF52343">
    <property type="entry name" value="Ferredoxin reductase-like, C-terminal NADP-linked domain"/>
    <property type="match status" value="1"/>
</dbReference>
<dbReference type="InterPro" id="IPR018506">
    <property type="entry name" value="Cyt_B5_heme-BS"/>
</dbReference>
<name>A0ABM4SWR6_BOSIN</name>
<dbReference type="InterPro" id="IPR001433">
    <property type="entry name" value="OxRdtase_FAD/NAD-bd"/>
</dbReference>
<protein>
    <recommendedName>
        <fullName evidence="3">Cytochrome b5 reductase 4</fullName>
        <ecNumber evidence="2">1.6.2.2</ecNumber>
    </recommendedName>
    <alternativeName>
        <fullName evidence="10">Flavohemoprotein b5/b5R</fullName>
    </alternativeName>
    <alternativeName>
        <fullName evidence="9">cb5/cb5R</fullName>
    </alternativeName>
</protein>
<dbReference type="SMART" id="SM01117">
    <property type="entry name" value="Cyt-b5"/>
    <property type="match status" value="1"/>
</dbReference>
<evidence type="ECO:0000256" key="4">
    <source>
        <dbReference type="ARBA" id="ARBA00022617"/>
    </source>
</evidence>
<evidence type="ECO:0000313" key="17">
    <source>
        <dbReference type="Proteomes" id="UP001652663"/>
    </source>
</evidence>
<dbReference type="PROSITE" id="PS50255">
    <property type="entry name" value="CYTOCHROME_B5_2"/>
    <property type="match status" value="1"/>
</dbReference>
<dbReference type="InterPro" id="IPR036400">
    <property type="entry name" value="Cyt_B5-like_heme/steroid_sf"/>
</dbReference>
<evidence type="ECO:0000259" key="14">
    <source>
        <dbReference type="PROSITE" id="PS50255"/>
    </source>
</evidence>
<feature type="domain" description="CS" evidence="15">
    <location>
        <begin position="164"/>
        <end position="262"/>
    </location>
</feature>
<feature type="domain" description="FAD-binding FR-type" evidence="16">
    <location>
        <begin position="231"/>
        <end position="343"/>
    </location>
</feature>
<keyword evidence="5 12" id="KW-0479">Metal-binding</keyword>
<dbReference type="SUPFAM" id="SSF49764">
    <property type="entry name" value="HSP20-like chaperones"/>
    <property type="match status" value="1"/>
</dbReference>
<evidence type="ECO:0000256" key="1">
    <source>
        <dbReference type="ARBA" id="ARBA00006105"/>
    </source>
</evidence>
<dbReference type="EC" id="1.6.2.2" evidence="2"/>
<evidence type="ECO:0000259" key="15">
    <source>
        <dbReference type="PROSITE" id="PS51203"/>
    </source>
</evidence>
<dbReference type="PROSITE" id="PS00191">
    <property type="entry name" value="CYTOCHROME_B5_1"/>
    <property type="match status" value="1"/>
</dbReference>
<evidence type="ECO:0000259" key="16">
    <source>
        <dbReference type="PROSITE" id="PS51384"/>
    </source>
</evidence>
<feature type="domain" description="Cytochrome b5 heme-binding" evidence="14">
    <location>
        <begin position="54"/>
        <end position="130"/>
    </location>
</feature>
<sequence>MLNVPSQSFPGPSSQQRVASGGRSKVPLKQGRSLMDWIRLTKSGKDLTGLKGRLIEVTEEELKKHNKKDDCWICIRGFVYNVSPYMEYHPGGEDELMRAAGSDGTDLFDQVHRWVNYESMLKECLVGRMAMKPAFPKDYHEEKKVLNGMLPQSQVTDTLAKEGPSSPSYDWFQTDSLVTIVIYTKQKDINLDSVIVDHRDDSFRAETVIKDYSYLVHVALSHEIQEDFSGLFYRKCQLVSKEDVTHDTKLFCLMLPPSTHLEVPVGQHVYLRLPITGTEIVKPYTPVCDSLFSEFKEPVLPNNIYIYFLIKIYPAGFFTPELDQLQIGDYVSVSNPEGNFIISQLQELEDLFLLAAGTGFTPMVKVLNYALTNIPSLRKVKLMFFNKTEDDIIWRSQLEKLAFKDKRFEVEFVLSAPTSEWSGKQGYISPALLSEFLKRRSDTSKVLICLCGPTPFTEQGMRMLHDLNFSKDEIHSFTA</sequence>
<dbReference type="Pfam" id="PF00175">
    <property type="entry name" value="NAD_binding_1"/>
    <property type="match status" value="1"/>
</dbReference>
<evidence type="ECO:0000256" key="3">
    <source>
        <dbReference type="ARBA" id="ARBA00022339"/>
    </source>
</evidence>
<dbReference type="GeneID" id="109563530"/>
<dbReference type="Pfam" id="PF00173">
    <property type="entry name" value="Cyt-b5"/>
    <property type="match status" value="1"/>
</dbReference>
<dbReference type="PROSITE" id="PS51203">
    <property type="entry name" value="CS"/>
    <property type="match status" value="1"/>
</dbReference>
<dbReference type="CDD" id="cd06183">
    <property type="entry name" value="cyt_b5_reduct_like"/>
    <property type="match status" value="1"/>
</dbReference>
<accession>A0ABM4SWR6</accession>
<dbReference type="PANTHER" id="PTHR46237:SF1">
    <property type="entry name" value="CYTOCHROME B5 REDUCTASE 4"/>
    <property type="match status" value="1"/>
</dbReference>
<proteinExistence type="inferred from homology"/>
<dbReference type="PRINTS" id="PR00363">
    <property type="entry name" value="CYTOCHROMEB5"/>
</dbReference>